<dbReference type="AlphaFoldDB" id="A0A3Q8S2R8"/>
<keyword evidence="3" id="KW-1185">Reference proteome</keyword>
<feature type="transmembrane region" description="Helical" evidence="1">
    <location>
        <begin position="70"/>
        <end position="90"/>
    </location>
</feature>
<feature type="transmembrane region" description="Helical" evidence="1">
    <location>
        <begin position="102"/>
        <end position="122"/>
    </location>
</feature>
<feature type="transmembrane region" description="Helical" evidence="1">
    <location>
        <begin position="6"/>
        <end position="26"/>
    </location>
</feature>
<accession>A0A3Q8S2R8</accession>
<dbReference type="EMBL" id="CP034234">
    <property type="protein sequence ID" value="AZK44202.1"/>
    <property type="molecule type" value="Genomic_DNA"/>
</dbReference>
<gene>
    <name evidence="2" type="ORF">EEI45_05075</name>
</gene>
<evidence type="ECO:0000313" key="3">
    <source>
        <dbReference type="Proteomes" id="UP000278804"/>
    </source>
</evidence>
<dbReference type="KEGG" id="eri:EEI45_05075"/>
<evidence type="ECO:0000256" key="1">
    <source>
        <dbReference type="SAM" id="Phobius"/>
    </source>
</evidence>
<feature type="transmembrane region" description="Helical" evidence="1">
    <location>
        <begin position="142"/>
        <end position="159"/>
    </location>
</feature>
<keyword evidence="1" id="KW-0812">Transmembrane</keyword>
<dbReference type="Proteomes" id="UP000278804">
    <property type="component" value="Chromosome"/>
</dbReference>
<sequence>MRMIRWMHFLYILVLLVLDSIFNALFTQLGLSSITFVSSLHFLGLMLLTQNDSQTESIVKAILLGIWMDLNHIGSFPMFFVSYSVTIAILRVWDRYIGTSTFEFLVLAVIGLFIKEMLIFGMLPLVKGVSYGLITFISTRTLWVIIGNLILLPIAMTLYKLMHRMIMQRVQNLYMR</sequence>
<reference evidence="2 3" key="1">
    <citation type="journal article" date="2020" name="Int. J. Syst. Evol. Microbiol.">
        <title>Description of Erysipelothrix piscisicarius sp. nov., an emergent fish pathogen, and assessment of virulence using a tiger barb (Puntigrus tetrazona) infection model.</title>
        <authorList>
            <person name="Pomaranski E.K."/>
            <person name="Griffin M.J."/>
            <person name="Camus A.C."/>
            <person name="Armwood A.R."/>
            <person name="Shelley J."/>
            <person name="Waldbieser G.C."/>
            <person name="LaFrentz B.R."/>
            <person name="Garcia J.C."/>
            <person name="Yanong R."/>
            <person name="Soto E."/>
        </authorList>
    </citation>
    <scope>NUCLEOTIDE SEQUENCE [LARGE SCALE GENOMIC DNA]</scope>
    <source>
        <strain evidence="2 3">15TAL0474</strain>
    </source>
</reference>
<organism evidence="2 3">
    <name type="scientific">Erysipelothrix piscisicarius</name>
    <dbReference type="NCBI Taxonomy" id="2485784"/>
    <lineage>
        <taxon>Bacteria</taxon>
        <taxon>Bacillati</taxon>
        <taxon>Bacillota</taxon>
        <taxon>Erysipelotrichia</taxon>
        <taxon>Erysipelotrichales</taxon>
        <taxon>Erysipelotrichaceae</taxon>
        <taxon>Erysipelothrix</taxon>
    </lineage>
</organism>
<keyword evidence="1" id="KW-0472">Membrane</keyword>
<proteinExistence type="predicted"/>
<name>A0A3Q8S2R8_9FIRM</name>
<evidence type="ECO:0008006" key="4">
    <source>
        <dbReference type="Google" id="ProtNLM"/>
    </source>
</evidence>
<protein>
    <recommendedName>
        <fullName evidence="4">Rod shape-determining protein MreD</fullName>
    </recommendedName>
</protein>
<evidence type="ECO:0000313" key="2">
    <source>
        <dbReference type="EMBL" id="AZK44202.1"/>
    </source>
</evidence>
<keyword evidence="1" id="KW-1133">Transmembrane helix</keyword>
<dbReference type="RefSeq" id="WP_125164380.1">
    <property type="nucleotide sequence ID" value="NZ_CP144372.1"/>
</dbReference>